<evidence type="ECO:0000313" key="1">
    <source>
        <dbReference type="EMBL" id="NMQ26966.1"/>
    </source>
</evidence>
<proteinExistence type="predicted"/>
<evidence type="ECO:0000313" key="2">
    <source>
        <dbReference type="Proteomes" id="UP000749010"/>
    </source>
</evidence>
<keyword evidence="2" id="KW-1185">Reference proteome</keyword>
<evidence type="ECO:0008006" key="3">
    <source>
        <dbReference type="Google" id="ProtNLM"/>
    </source>
</evidence>
<dbReference type="EMBL" id="SPMY01000011">
    <property type="protein sequence ID" value="NMQ26966.1"/>
    <property type="molecule type" value="Genomic_DNA"/>
</dbReference>
<comment type="caution">
    <text evidence="1">The sequence shown here is derived from an EMBL/GenBank/DDBJ whole genome shotgun (WGS) entry which is preliminary data.</text>
</comment>
<reference evidence="1 2" key="1">
    <citation type="submission" date="2019-03" db="EMBL/GenBank/DDBJ databases">
        <title>Metabolic reconstructions from genomes of highly enriched 'Candidatus Accumulibacter' and 'Candidatus Competibacter' bioreactor populations.</title>
        <authorList>
            <person name="Annavajhala M.K."/>
            <person name="Welles L."/>
            <person name="Abbas B."/>
            <person name="Sorokin D."/>
            <person name="Park H."/>
            <person name="Van Loosdrecht M."/>
            <person name="Chandran K."/>
        </authorList>
    </citation>
    <scope>NUCLEOTIDE SEQUENCE [LARGE SCALE GENOMIC DNA]</scope>
    <source>
        <strain evidence="1 2">SBR_S</strain>
    </source>
</reference>
<organism evidence="1 2">
    <name type="scientific">Candidatus Accumulibacter phosphatis</name>
    <dbReference type="NCBI Taxonomy" id="327160"/>
    <lineage>
        <taxon>Bacteria</taxon>
        <taxon>Pseudomonadati</taxon>
        <taxon>Pseudomonadota</taxon>
        <taxon>Betaproteobacteria</taxon>
        <taxon>Candidatus Accumulibacter</taxon>
    </lineage>
</organism>
<dbReference type="RefSeq" id="WP_169065419.1">
    <property type="nucleotide sequence ID" value="NZ_SPMY01000011.1"/>
</dbReference>
<sequence>MSDPRITRLKTPEDCEQFAKNVEAEHPELAKLARRRAVELRALKYGATTDVEREALQCIYAFEEARSQETGKRARANRTWQSIAKNGILPTVDKVVARRKATEGYDSLIKAGLEDFTFETVVLKFQDHFSPEAVQQAKLRLTTGDA</sequence>
<name>A0ABX1TRV5_9PROT</name>
<dbReference type="Proteomes" id="UP000749010">
    <property type="component" value="Unassembled WGS sequence"/>
</dbReference>
<accession>A0ABX1TRV5</accession>
<gene>
    <name evidence="1" type="ORF">E4Q23_03875</name>
</gene>
<protein>
    <recommendedName>
        <fullName evidence="3">Regulatory protein RecX</fullName>
    </recommendedName>
</protein>